<organism evidence="2">
    <name type="scientific">Streptomyces sp. SID7499</name>
    <dbReference type="NCBI Taxonomy" id="2706086"/>
    <lineage>
        <taxon>Bacteria</taxon>
        <taxon>Bacillati</taxon>
        <taxon>Actinomycetota</taxon>
        <taxon>Actinomycetes</taxon>
        <taxon>Kitasatosporales</taxon>
        <taxon>Streptomycetaceae</taxon>
        <taxon>Streptomyces</taxon>
    </lineage>
</organism>
<accession>A0A6G3WND4</accession>
<evidence type="ECO:0000313" key="2">
    <source>
        <dbReference type="EMBL" id="NEE07018.1"/>
    </source>
</evidence>
<proteinExistence type="predicted"/>
<evidence type="ECO:0000256" key="1">
    <source>
        <dbReference type="SAM" id="MobiDB-lite"/>
    </source>
</evidence>
<sequence>RGFAVRLLTDDGNAVPGEGAGGFAGSTQESADSAGLMLDTLAVVGHSDGGGLSRAHDVLRGGNEGLLIAFFGDLDEEQAAVAARMRQRAGAGVAFVLDSAAWAGEEDEAGRADERLRRLRESGWIAVPVEPGAELPALWRLAGGMRTDSPSAPSGGTTGFTGGWS</sequence>
<gene>
    <name evidence="2" type="ORF">G3M58_11255</name>
</gene>
<feature type="non-terminal residue" evidence="2">
    <location>
        <position position="1"/>
    </location>
</feature>
<dbReference type="AlphaFoldDB" id="A0A6G3WND4"/>
<feature type="compositionally biased region" description="Gly residues" evidence="1">
    <location>
        <begin position="156"/>
        <end position="165"/>
    </location>
</feature>
<comment type="caution">
    <text evidence="2">The sequence shown here is derived from an EMBL/GenBank/DDBJ whole genome shotgun (WGS) entry which is preliminary data.</text>
</comment>
<feature type="region of interest" description="Disordered" evidence="1">
    <location>
        <begin position="145"/>
        <end position="165"/>
    </location>
</feature>
<name>A0A6G3WND4_9ACTN</name>
<protein>
    <submittedName>
        <fullName evidence="2">DUF58 domain-containing protein</fullName>
    </submittedName>
</protein>
<dbReference type="EMBL" id="JAAGMN010001138">
    <property type="protein sequence ID" value="NEE07018.1"/>
    <property type="molecule type" value="Genomic_DNA"/>
</dbReference>
<reference evidence="2" key="1">
    <citation type="submission" date="2020-01" db="EMBL/GenBank/DDBJ databases">
        <title>Insect and environment-associated Actinomycetes.</title>
        <authorList>
            <person name="Currrie C."/>
            <person name="Chevrette M."/>
            <person name="Carlson C."/>
            <person name="Stubbendieck R."/>
            <person name="Wendt-Pienkowski E."/>
        </authorList>
    </citation>
    <scope>NUCLEOTIDE SEQUENCE</scope>
    <source>
        <strain evidence="2">SID7499</strain>
    </source>
</reference>